<evidence type="ECO:0000313" key="9">
    <source>
        <dbReference type="Proteomes" id="UP000199758"/>
    </source>
</evidence>
<comment type="similarity">
    <text evidence="6">Belongs to the RNase D family.</text>
</comment>
<keyword evidence="1 6" id="KW-0963">Cytoplasm</keyword>
<dbReference type="EMBL" id="FQWZ01000003">
    <property type="protein sequence ID" value="SHG86899.1"/>
    <property type="molecule type" value="Genomic_DNA"/>
</dbReference>
<dbReference type="GO" id="GO:0005737">
    <property type="term" value="C:cytoplasm"/>
    <property type="evidence" value="ECO:0007669"/>
    <property type="project" value="UniProtKB-SubCell"/>
</dbReference>
<dbReference type="InterPro" id="IPR051086">
    <property type="entry name" value="RNase_D-like"/>
</dbReference>
<dbReference type="InterPro" id="IPR006292">
    <property type="entry name" value="RNase_D"/>
</dbReference>
<keyword evidence="5 6" id="KW-0269">Exonuclease</keyword>
<dbReference type="RefSeq" id="WP_072896535.1">
    <property type="nucleotide sequence ID" value="NZ_FQWZ01000003.1"/>
</dbReference>
<keyword evidence="9" id="KW-1185">Reference proteome</keyword>
<dbReference type="Pfam" id="PF01612">
    <property type="entry name" value="DNA_pol_A_exo1"/>
    <property type="match status" value="1"/>
</dbReference>
<dbReference type="SMART" id="SM00341">
    <property type="entry name" value="HRDC"/>
    <property type="match status" value="1"/>
</dbReference>
<dbReference type="GO" id="GO:0000166">
    <property type="term" value="F:nucleotide binding"/>
    <property type="evidence" value="ECO:0007669"/>
    <property type="project" value="InterPro"/>
</dbReference>
<comment type="subcellular location">
    <subcellularLocation>
        <location evidence="6">Cytoplasm</location>
    </subcellularLocation>
</comment>
<name>A0A1M5NCI7_9GAMM</name>
<protein>
    <recommendedName>
        <fullName evidence="6">Ribonuclease D</fullName>
        <shortName evidence="6">RNase D</shortName>
        <ecNumber evidence="6">3.1.13.5</ecNumber>
    </recommendedName>
</protein>
<reference evidence="8 9" key="1">
    <citation type="submission" date="2016-11" db="EMBL/GenBank/DDBJ databases">
        <authorList>
            <person name="Jaros S."/>
            <person name="Januszkiewicz K."/>
            <person name="Wedrychowicz H."/>
        </authorList>
    </citation>
    <scope>NUCLEOTIDE SEQUENCE [LARGE SCALE GENOMIC DNA]</scope>
    <source>
        <strain evidence="8 9">CGMCC 1.7049</strain>
    </source>
</reference>
<dbReference type="SUPFAM" id="SSF47819">
    <property type="entry name" value="HRDC-like"/>
    <property type="match status" value="2"/>
</dbReference>
<dbReference type="PANTHER" id="PTHR47649:SF1">
    <property type="entry name" value="RIBONUCLEASE D"/>
    <property type="match status" value="1"/>
</dbReference>
<dbReference type="InterPro" id="IPR036397">
    <property type="entry name" value="RNaseH_sf"/>
</dbReference>
<organism evidence="8 9">
    <name type="scientific">Hydrocarboniphaga daqingensis</name>
    <dbReference type="NCBI Taxonomy" id="490188"/>
    <lineage>
        <taxon>Bacteria</taxon>
        <taxon>Pseudomonadati</taxon>
        <taxon>Pseudomonadota</taxon>
        <taxon>Gammaproteobacteria</taxon>
        <taxon>Nevskiales</taxon>
        <taxon>Nevskiaceae</taxon>
        <taxon>Hydrocarboniphaga</taxon>
    </lineage>
</organism>
<dbReference type="HAMAP" id="MF_01899">
    <property type="entry name" value="RNase_D"/>
    <property type="match status" value="1"/>
</dbReference>
<evidence type="ECO:0000256" key="6">
    <source>
        <dbReference type="HAMAP-Rule" id="MF_01899"/>
    </source>
</evidence>
<dbReference type="InterPro" id="IPR002121">
    <property type="entry name" value="HRDC_dom"/>
</dbReference>
<accession>A0A1M5NCI7</accession>
<dbReference type="STRING" id="490188.SAMN04488068_1753"/>
<dbReference type="InterPro" id="IPR002562">
    <property type="entry name" value="3'-5'_exonuclease_dom"/>
</dbReference>
<dbReference type="OrthoDB" id="9800549at2"/>
<keyword evidence="3 6" id="KW-0540">Nuclease</keyword>
<dbReference type="GO" id="GO:0008408">
    <property type="term" value="F:3'-5' exonuclease activity"/>
    <property type="evidence" value="ECO:0007669"/>
    <property type="project" value="InterPro"/>
</dbReference>
<evidence type="ECO:0000313" key="8">
    <source>
        <dbReference type="EMBL" id="SHG86899.1"/>
    </source>
</evidence>
<dbReference type="Gene3D" id="3.30.420.10">
    <property type="entry name" value="Ribonuclease H-like superfamily/Ribonuclease H"/>
    <property type="match status" value="1"/>
</dbReference>
<evidence type="ECO:0000256" key="2">
    <source>
        <dbReference type="ARBA" id="ARBA00022694"/>
    </source>
</evidence>
<dbReference type="GO" id="GO:0033890">
    <property type="term" value="F:ribonuclease D activity"/>
    <property type="evidence" value="ECO:0007669"/>
    <property type="project" value="UniProtKB-UniRule"/>
</dbReference>
<dbReference type="GO" id="GO:0042780">
    <property type="term" value="P:tRNA 3'-end processing"/>
    <property type="evidence" value="ECO:0007669"/>
    <property type="project" value="UniProtKB-UniRule"/>
</dbReference>
<dbReference type="SMART" id="SM00474">
    <property type="entry name" value="35EXOc"/>
    <property type="match status" value="1"/>
</dbReference>
<dbReference type="CDD" id="cd06142">
    <property type="entry name" value="RNaseD_exo"/>
    <property type="match status" value="1"/>
</dbReference>
<dbReference type="InterPro" id="IPR044876">
    <property type="entry name" value="HRDC_dom_sf"/>
</dbReference>
<dbReference type="NCBIfam" id="TIGR01388">
    <property type="entry name" value="rnd"/>
    <property type="match status" value="1"/>
</dbReference>
<sequence>MLIDTPEALHDAVGSLAGRDWLTVDTEFVREETYWPQLCLIQVGDGQREIAVDATRISDLSPLLDLLQQPTTVSVFHAASQDLEIFVRLRGVTPTPLFDTQIAASLLGIGDQLGYAGLIEKRLGIKVDKSLSRTNWARRPLSSAELAYAEDDVRHLAVIYPQLRDELAHCGRLHWLQEDCERLSQPARYQVDPESAWERLKGLARLPAAAQHVAAALAAWRERVAEARDRPRKWILADDALYRIAERQPVDADQLAALQVLPPKTLDRHGRELLTVVAQARDGGAPALALEHIPSDAQKARTQQLLNRVREVANQLGIPASLLGPRADVESVALHAEQADVPLLQGWRREVVGEALLKL</sequence>
<evidence type="ECO:0000256" key="5">
    <source>
        <dbReference type="ARBA" id="ARBA00022839"/>
    </source>
</evidence>
<comment type="cofactor">
    <cofactor evidence="6">
        <name>a divalent metal cation</name>
        <dbReference type="ChEBI" id="CHEBI:60240"/>
    </cofactor>
</comment>
<dbReference type="Pfam" id="PF00570">
    <property type="entry name" value="HRDC"/>
    <property type="match status" value="1"/>
</dbReference>
<dbReference type="InterPro" id="IPR012337">
    <property type="entry name" value="RNaseH-like_sf"/>
</dbReference>
<dbReference type="AlphaFoldDB" id="A0A1M5NCI7"/>
<comment type="catalytic activity">
    <reaction evidence="6">
        <text>Exonucleolytic cleavage that removes extra residues from the 3'-terminus of tRNA to produce 5'-mononucleotides.</text>
        <dbReference type="EC" id="3.1.13.5"/>
    </reaction>
</comment>
<feature type="domain" description="HRDC" evidence="7">
    <location>
        <begin position="207"/>
        <end position="287"/>
    </location>
</feature>
<proteinExistence type="inferred from homology"/>
<comment type="function">
    <text evidence="6">Exonuclease involved in the 3' processing of various precursor tRNAs. Initiates hydrolysis at the 3'-terminus of an RNA molecule and releases 5'-mononucleotides.</text>
</comment>
<dbReference type="SUPFAM" id="SSF53098">
    <property type="entry name" value="Ribonuclease H-like"/>
    <property type="match status" value="1"/>
</dbReference>
<dbReference type="Gene3D" id="1.10.150.80">
    <property type="entry name" value="HRDC domain"/>
    <property type="match status" value="2"/>
</dbReference>
<evidence type="ECO:0000259" key="7">
    <source>
        <dbReference type="PROSITE" id="PS50967"/>
    </source>
</evidence>
<evidence type="ECO:0000256" key="1">
    <source>
        <dbReference type="ARBA" id="ARBA00022490"/>
    </source>
</evidence>
<dbReference type="PANTHER" id="PTHR47649">
    <property type="entry name" value="RIBONUCLEASE D"/>
    <property type="match status" value="1"/>
</dbReference>
<dbReference type="PROSITE" id="PS50967">
    <property type="entry name" value="HRDC"/>
    <property type="match status" value="1"/>
</dbReference>
<evidence type="ECO:0000256" key="4">
    <source>
        <dbReference type="ARBA" id="ARBA00022801"/>
    </source>
</evidence>
<dbReference type="InterPro" id="IPR010997">
    <property type="entry name" value="HRDC-like_sf"/>
</dbReference>
<keyword evidence="4 6" id="KW-0378">Hydrolase</keyword>
<dbReference type="GO" id="GO:0003676">
    <property type="term" value="F:nucleic acid binding"/>
    <property type="evidence" value="ECO:0007669"/>
    <property type="project" value="InterPro"/>
</dbReference>
<evidence type="ECO:0000256" key="3">
    <source>
        <dbReference type="ARBA" id="ARBA00022722"/>
    </source>
</evidence>
<gene>
    <name evidence="6" type="primary">rnd</name>
    <name evidence="8" type="ORF">SAMN04488068_1753</name>
</gene>
<dbReference type="Proteomes" id="UP000199758">
    <property type="component" value="Unassembled WGS sequence"/>
</dbReference>
<keyword evidence="2 6" id="KW-0819">tRNA processing</keyword>
<dbReference type="EC" id="3.1.13.5" evidence="6"/>